<dbReference type="Proteomes" id="UP000215902">
    <property type="component" value="Unassembled WGS sequence"/>
</dbReference>
<protein>
    <recommendedName>
        <fullName evidence="3">WSC domain-containing protein</fullName>
    </recommendedName>
</protein>
<dbReference type="EMBL" id="NIVC01000084">
    <property type="protein sequence ID" value="PAA91580.1"/>
    <property type="molecule type" value="Genomic_DNA"/>
</dbReference>
<organism evidence="4 5">
    <name type="scientific">Macrostomum lignano</name>
    <dbReference type="NCBI Taxonomy" id="282301"/>
    <lineage>
        <taxon>Eukaryota</taxon>
        <taxon>Metazoa</taxon>
        <taxon>Spiralia</taxon>
        <taxon>Lophotrochozoa</taxon>
        <taxon>Platyhelminthes</taxon>
        <taxon>Rhabditophora</taxon>
        <taxon>Macrostomorpha</taxon>
        <taxon>Macrostomida</taxon>
        <taxon>Macrostomidae</taxon>
        <taxon>Macrostomum</taxon>
    </lineage>
</organism>
<keyword evidence="2" id="KW-0732">Signal</keyword>
<dbReference type="STRING" id="282301.A0A267GZV0"/>
<dbReference type="PANTHER" id="PTHR45964">
    <property type="entry name" value="WSCD FAMILY MEMBER CG9164"/>
    <property type="match status" value="1"/>
</dbReference>
<evidence type="ECO:0000313" key="5">
    <source>
        <dbReference type="Proteomes" id="UP000215902"/>
    </source>
</evidence>
<comment type="caution">
    <text evidence="4">The sequence shown here is derived from an EMBL/GenBank/DDBJ whole genome shotgun (WGS) entry which is preliminary data.</text>
</comment>
<name>A0A267GZV0_9PLAT</name>
<evidence type="ECO:0000256" key="1">
    <source>
        <dbReference type="ARBA" id="ARBA00022737"/>
    </source>
</evidence>
<feature type="signal peptide" evidence="2">
    <location>
        <begin position="1"/>
        <end position="20"/>
    </location>
</feature>
<feature type="domain" description="WSC" evidence="3">
    <location>
        <begin position="160"/>
        <end position="259"/>
    </location>
</feature>
<feature type="chain" id="PRO_5012899123" description="WSC domain-containing protein" evidence="2">
    <location>
        <begin position="21"/>
        <end position="384"/>
    </location>
</feature>
<dbReference type="InterPro" id="IPR051589">
    <property type="entry name" value="Sialate-O-sulfotransferase"/>
</dbReference>
<accession>A0A267GZV0</accession>
<dbReference type="OrthoDB" id="5985073at2759"/>
<reference evidence="4 5" key="1">
    <citation type="submission" date="2017-06" db="EMBL/GenBank/DDBJ databases">
        <title>A platform for efficient transgenesis in Macrostomum lignano, a flatworm model organism for stem cell research.</title>
        <authorList>
            <person name="Berezikov E."/>
        </authorList>
    </citation>
    <scope>NUCLEOTIDE SEQUENCE [LARGE SCALE GENOMIC DNA]</scope>
    <source>
        <strain evidence="4">DV1</strain>
        <tissue evidence="4">Whole organism</tissue>
    </source>
</reference>
<proteinExistence type="predicted"/>
<keyword evidence="1" id="KW-0677">Repeat</keyword>
<dbReference type="InterPro" id="IPR002889">
    <property type="entry name" value="WSC_carb-bd"/>
</dbReference>
<evidence type="ECO:0000313" key="4">
    <source>
        <dbReference type="EMBL" id="PAA91580.1"/>
    </source>
</evidence>
<feature type="domain" description="WSC" evidence="3">
    <location>
        <begin position="40"/>
        <end position="141"/>
    </location>
</feature>
<keyword evidence="5" id="KW-1185">Reference proteome</keyword>
<evidence type="ECO:0000256" key="2">
    <source>
        <dbReference type="SAM" id="SignalP"/>
    </source>
</evidence>
<dbReference type="PANTHER" id="PTHR45964:SF5">
    <property type="entry name" value="WSCD FAMILY MEMBER CG9164"/>
    <property type="match status" value="1"/>
</dbReference>
<dbReference type="PROSITE" id="PS51212">
    <property type="entry name" value="WSC"/>
    <property type="match status" value="3"/>
</dbReference>
<dbReference type="Pfam" id="PF01822">
    <property type="entry name" value="WSC"/>
    <property type="match status" value="3"/>
</dbReference>
<sequence>MFRTVLLLFCMSAGIYNTLSSPSSEIHEKKQGAKVYPVIPKFPIGCYYYKKTIEGFRTPVLESKNMSHLICATECVRRNVNGKYIYFGIANGDRCFCKSGFSSLTGISIPMSYCSYRCQQNDKQFCGGGIGILYFNLDTTLTPPETDEKRQGAKVYPVIPNSLIGCYHYYAEGDDFYAVIKSKKMSHLICATKCVSRDGYGKLKYFAIANGDRCFCKSKLPAINEISVLKYCSFRCQQNDKEPCGGSIGMLYFNLTTTLTPPETDEKRQGAKVYPVIPNSLIGCYNYHEEGDDFKIVVKSKNMSHLICATECVRHDVYGKYKYFAIANGDRCYCKSELPSNNEISVSKFCSYRCGHNDKELCGGTRGMLYFNLTTTLTPPETEI</sequence>
<feature type="domain" description="WSC" evidence="3">
    <location>
        <begin position="278"/>
        <end position="377"/>
    </location>
</feature>
<dbReference type="AlphaFoldDB" id="A0A267GZV0"/>
<gene>
    <name evidence="4" type="ORF">BOX15_Mlig031420g1</name>
</gene>
<evidence type="ECO:0000259" key="3">
    <source>
        <dbReference type="PROSITE" id="PS51212"/>
    </source>
</evidence>